<gene>
    <name evidence="2" type="ORF">KIN_20180</name>
</gene>
<evidence type="ECO:0000313" key="3">
    <source>
        <dbReference type="Proteomes" id="UP000436822"/>
    </source>
</evidence>
<dbReference type="RefSeq" id="WP_159806485.1">
    <property type="nucleotide sequence ID" value="NZ_BLJE01000002.1"/>
</dbReference>
<dbReference type="InterPro" id="IPR000873">
    <property type="entry name" value="AMP-dep_synth/lig_dom"/>
</dbReference>
<dbReference type="PANTHER" id="PTHR45527:SF1">
    <property type="entry name" value="FATTY ACID SYNTHASE"/>
    <property type="match status" value="1"/>
</dbReference>
<reference evidence="2 3" key="1">
    <citation type="submission" date="2019-12" db="EMBL/GenBank/DDBJ databases">
        <title>Litoreibacter badius sp. nov., a novel bacteriochlorophyll a-containing bacterium in the genus Litoreibacter.</title>
        <authorList>
            <person name="Kanamuro M."/>
            <person name="Takabe Y."/>
            <person name="Mori K."/>
            <person name="Takaichi S."/>
            <person name="Hanada S."/>
        </authorList>
    </citation>
    <scope>NUCLEOTIDE SEQUENCE [LARGE SCALE GENOMIC DNA]</scope>
    <source>
        <strain evidence="2 3">K6</strain>
    </source>
</reference>
<dbReference type="GO" id="GO:0031177">
    <property type="term" value="F:phosphopantetheine binding"/>
    <property type="evidence" value="ECO:0007669"/>
    <property type="project" value="TreeGrafter"/>
</dbReference>
<dbReference type="EMBL" id="BLJE01000002">
    <property type="protein sequence ID" value="GFE64944.1"/>
    <property type="molecule type" value="Genomic_DNA"/>
</dbReference>
<dbReference type="SUPFAM" id="SSF53474">
    <property type="entry name" value="alpha/beta-Hydrolases"/>
    <property type="match status" value="1"/>
</dbReference>
<dbReference type="AlphaFoldDB" id="A0A6N6JFM9"/>
<dbReference type="InterPro" id="IPR045851">
    <property type="entry name" value="AMP-bd_C_sf"/>
</dbReference>
<keyword evidence="3" id="KW-1185">Reference proteome</keyword>
<dbReference type="Proteomes" id="UP000436822">
    <property type="component" value="Unassembled WGS sequence"/>
</dbReference>
<dbReference type="InterPro" id="IPR020845">
    <property type="entry name" value="AMP-binding_CS"/>
</dbReference>
<dbReference type="SUPFAM" id="SSF56801">
    <property type="entry name" value="Acetyl-CoA synthetase-like"/>
    <property type="match status" value="1"/>
</dbReference>
<protein>
    <recommendedName>
        <fullName evidence="1">Carrier domain-containing protein</fullName>
    </recommendedName>
</protein>
<dbReference type="PANTHER" id="PTHR45527">
    <property type="entry name" value="NONRIBOSOMAL PEPTIDE SYNTHETASE"/>
    <property type="match status" value="1"/>
</dbReference>
<dbReference type="Gene3D" id="3.40.50.12780">
    <property type="entry name" value="N-terminal domain of ligase-like"/>
    <property type="match status" value="1"/>
</dbReference>
<dbReference type="OrthoDB" id="9803968at2"/>
<dbReference type="Gene3D" id="3.40.50.1820">
    <property type="entry name" value="alpha/beta hydrolase"/>
    <property type="match status" value="1"/>
</dbReference>
<sequence>MASFVSALDPTVVSEDHCQDSETSLDLGALLAKSLAATPTACALRYRGSDLPRGKLLKAARAVARRLMQEKIAPGEPVVIQIEHSFDLVIALCGVLMAGGAAVPVDPALSEDRTRAILSDIDPRLALSLPEGQAQISVDTYERPRRSCPGLAFVVYTSGSSGGPKGVQISQRSYVQRLQHIVSANPADLSDVDLIWTPSSFIGMLDEVFFPLLQGIPAVIADPAPRKDPRAFADLVARERITTFRITPSLLDVFLSPATAERLRGVRAIFCSGEVMPTDVQQKVHNLTPANLISFYGATEAPGVAFHVYERTKPFLKSTICAPQPFADIRILDANGKETSIGLTGEIWIGGLAVAQGYWGKPALTAEKFVQKSGARWYRTGDQGRQLGTGEIEVLGRTDLSEVKILGVRVSLPEIREALLSINGIRDAWVSAVFTASSADPVLVAHCILENGLDFDGEGIRATLARCLPTAAMPLFVVRHERFELTANGKLDVQGLANHAAKVIEGSRDLDQKSDASVSISLSSEANVLLPVVIEVAEEILKVDGLVSHDDFFLRGGNSLLAVQFALLLSEKIRVELASTLIFNAGTFGEIAEMIADGRGVIASPVRLLRAGKRDEPPLFTVNSTGNYVQFAKHSQLDCAVYNLNIFALTNDLIDKLDTVELDELARRLADCIQETYPTGPWRLMAFCQDGCLAVEIARILQARHETPASLFLIDTFFLDHKPSLSMWAMRAIDLGPPYYLRKLINKFRRSPIKSDTKTIEQSAALIGKSKNDGRLHRRFMELFMTYRPSVFNGKVTLFISREWRRVKLDCVRELAGDGLVIKDLPGLHDTLFTSKNIPVLASAVRDALNYPSARG</sequence>
<dbReference type="Gene3D" id="1.10.1200.10">
    <property type="entry name" value="ACP-like"/>
    <property type="match status" value="1"/>
</dbReference>
<evidence type="ECO:0000259" key="1">
    <source>
        <dbReference type="PROSITE" id="PS50075"/>
    </source>
</evidence>
<dbReference type="Pfam" id="PF00975">
    <property type="entry name" value="Thioesterase"/>
    <property type="match status" value="1"/>
</dbReference>
<name>A0A6N6JFM9_9RHOB</name>
<dbReference type="GO" id="GO:0005737">
    <property type="term" value="C:cytoplasm"/>
    <property type="evidence" value="ECO:0007669"/>
    <property type="project" value="TreeGrafter"/>
</dbReference>
<dbReference type="InterPro" id="IPR029058">
    <property type="entry name" value="AB_hydrolase_fold"/>
</dbReference>
<dbReference type="Gene3D" id="3.30.300.30">
    <property type="match status" value="1"/>
</dbReference>
<organism evidence="2 3">
    <name type="scientific">Litoreibacter roseus</name>
    <dbReference type="NCBI Taxonomy" id="2601869"/>
    <lineage>
        <taxon>Bacteria</taxon>
        <taxon>Pseudomonadati</taxon>
        <taxon>Pseudomonadota</taxon>
        <taxon>Alphaproteobacteria</taxon>
        <taxon>Rhodobacterales</taxon>
        <taxon>Roseobacteraceae</taxon>
        <taxon>Litoreibacter</taxon>
    </lineage>
</organism>
<dbReference type="SUPFAM" id="SSF47336">
    <property type="entry name" value="ACP-like"/>
    <property type="match status" value="1"/>
</dbReference>
<accession>A0A6N6JFM9</accession>
<dbReference type="InterPro" id="IPR009081">
    <property type="entry name" value="PP-bd_ACP"/>
</dbReference>
<dbReference type="Pfam" id="PF00550">
    <property type="entry name" value="PP-binding"/>
    <property type="match status" value="1"/>
</dbReference>
<dbReference type="InterPro" id="IPR001031">
    <property type="entry name" value="Thioesterase"/>
</dbReference>
<dbReference type="PROSITE" id="PS50075">
    <property type="entry name" value="CARRIER"/>
    <property type="match status" value="1"/>
</dbReference>
<proteinExistence type="predicted"/>
<feature type="domain" description="Carrier" evidence="1">
    <location>
        <begin position="524"/>
        <end position="599"/>
    </location>
</feature>
<dbReference type="GO" id="GO:0044550">
    <property type="term" value="P:secondary metabolite biosynthetic process"/>
    <property type="evidence" value="ECO:0007669"/>
    <property type="project" value="TreeGrafter"/>
</dbReference>
<dbReference type="GO" id="GO:0043041">
    <property type="term" value="P:amino acid activation for nonribosomal peptide biosynthetic process"/>
    <property type="evidence" value="ECO:0007669"/>
    <property type="project" value="TreeGrafter"/>
</dbReference>
<dbReference type="InterPro" id="IPR042099">
    <property type="entry name" value="ANL_N_sf"/>
</dbReference>
<evidence type="ECO:0000313" key="2">
    <source>
        <dbReference type="EMBL" id="GFE64944.1"/>
    </source>
</evidence>
<dbReference type="Pfam" id="PF00501">
    <property type="entry name" value="AMP-binding"/>
    <property type="match status" value="1"/>
</dbReference>
<comment type="caution">
    <text evidence="2">The sequence shown here is derived from an EMBL/GenBank/DDBJ whole genome shotgun (WGS) entry which is preliminary data.</text>
</comment>
<dbReference type="PROSITE" id="PS00455">
    <property type="entry name" value="AMP_BINDING"/>
    <property type="match status" value="1"/>
</dbReference>
<dbReference type="InterPro" id="IPR036736">
    <property type="entry name" value="ACP-like_sf"/>
</dbReference>